<evidence type="ECO:0000313" key="11">
    <source>
        <dbReference type="Proteomes" id="UP000199652"/>
    </source>
</evidence>
<dbReference type="PANTHER" id="PTHR30352">
    <property type="entry name" value="PYRUVATE FORMATE-LYASE-ACTIVATING ENZYME"/>
    <property type="match status" value="1"/>
</dbReference>
<dbReference type="PANTHER" id="PTHR30352:SF4">
    <property type="entry name" value="PYRUVATE FORMATE-LYASE 2-ACTIVATING ENZYME"/>
    <property type="match status" value="1"/>
</dbReference>
<dbReference type="EMBL" id="FNOU01000031">
    <property type="protein sequence ID" value="SDY40442.1"/>
    <property type="molecule type" value="Genomic_DNA"/>
</dbReference>
<dbReference type="Pfam" id="PF04055">
    <property type="entry name" value="Radical_SAM"/>
    <property type="match status" value="1"/>
</dbReference>
<dbReference type="GO" id="GO:0046872">
    <property type="term" value="F:metal ion binding"/>
    <property type="evidence" value="ECO:0007669"/>
    <property type="project" value="UniProtKB-KW"/>
</dbReference>
<evidence type="ECO:0000256" key="3">
    <source>
        <dbReference type="ARBA" id="ARBA00022485"/>
    </source>
</evidence>
<keyword evidence="4" id="KW-0949">S-adenosyl-L-methionine</keyword>
<dbReference type="InterPro" id="IPR001989">
    <property type="entry name" value="Radical_activat_CS"/>
</dbReference>
<reference evidence="11" key="1">
    <citation type="submission" date="2016-10" db="EMBL/GenBank/DDBJ databases">
        <authorList>
            <person name="Varghese N."/>
            <person name="Submissions S."/>
        </authorList>
    </citation>
    <scope>NUCLEOTIDE SEQUENCE [LARGE SCALE GENOMIC DNA]</scope>
    <source>
        <strain evidence="11">VPI 5359</strain>
    </source>
</reference>
<dbReference type="InterPro" id="IPR058240">
    <property type="entry name" value="rSAM_sf"/>
</dbReference>
<dbReference type="SUPFAM" id="SSF102114">
    <property type="entry name" value="Radical SAM enzymes"/>
    <property type="match status" value="1"/>
</dbReference>
<dbReference type="SFLD" id="SFLDS00029">
    <property type="entry name" value="Radical_SAM"/>
    <property type="match status" value="1"/>
</dbReference>
<dbReference type="GO" id="GO:0051539">
    <property type="term" value="F:4 iron, 4 sulfur cluster binding"/>
    <property type="evidence" value="ECO:0007669"/>
    <property type="project" value="UniProtKB-KW"/>
</dbReference>
<dbReference type="PROSITE" id="PS01087">
    <property type="entry name" value="RADICAL_ACTIVATING"/>
    <property type="match status" value="1"/>
</dbReference>
<dbReference type="PIRSF" id="PIRSF000371">
    <property type="entry name" value="PFL_act_enz"/>
    <property type="match status" value="1"/>
</dbReference>
<dbReference type="Proteomes" id="UP000199652">
    <property type="component" value="Unassembled WGS sequence"/>
</dbReference>
<evidence type="ECO:0000256" key="8">
    <source>
        <dbReference type="ARBA" id="ARBA00023014"/>
    </source>
</evidence>
<keyword evidence="6" id="KW-0560">Oxidoreductase</keyword>
<dbReference type="InterPro" id="IPR040074">
    <property type="entry name" value="BssD/PflA/YjjW"/>
</dbReference>
<evidence type="ECO:0000256" key="1">
    <source>
        <dbReference type="ARBA" id="ARBA00001966"/>
    </source>
</evidence>
<dbReference type="AlphaFoldDB" id="A0A1H3JKI9"/>
<dbReference type="GO" id="GO:0016491">
    <property type="term" value="F:oxidoreductase activity"/>
    <property type="evidence" value="ECO:0007669"/>
    <property type="project" value="UniProtKB-KW"/>
</dbReference>
<dbReference type="OrthoDB" id="9782387at2"/>
<dbReference type="Gene3D" id="3.20.20.70">
    <property type="entry name" value="Aldolase class I"/>
    <property type="match status" value="1"/>
</dbReference>
<name>A0A1H3JKI9_EUBBA</name>
<evidence type="ECO:0000259" key="9">
    <source>
        <dbReference type="PROSITE" id="PS51918"/>
    </source>
</evidence>
<feature type="domain" description="Radical SAM core" evidence="9">
    <location>
        <begin position="17"/>
        <end position="288"/>
    </location>
</feature>
<protein>
    <submittedName>
        <fullName evidence="10">Pyruvate formate lyase activating enzyme</fullName>
    </submittedName>
</protein>
<keyword evidence="8" id="KW-0411">Iron-sulfur</keyword>
<dbReference type="PROSITE" id="PS51918">
    <property type="entry name" value="RADICAL_SAM"/>
    <property type="match status" value="1"/>
</dbReference>
<evidence type="ECO:0000256" key="4">
    <source>
        <dbReference type="ARBA" id="ARBA00022691"/>
    </source>
</evidence>
<evidence type="ECO:0000256" key="6">
    <source>
        <dbReference type="ARBA" id="ARBA00023002"/>
    </source>
</evidence>
<keyword evidence="7" id="KW-0408">Iron</keyword>
<keyword evidence="11" id="KW-1185">Reference proteome</keyword>
<dbReference type="InterPro" id="IPR034457">
    <property type="entry name" value="Organic_radical-activating"/>
</dbReference>
<evidence type="ECO:0000256" key="5">
    <source>
        <dbReference type="ARBA" id="ARBA00022723"/>
    </source>
</evidence>
<comment type="cofactor">
    <cofactor evidence="1">
        <name>[4Fe-4S] cluster</name>
        <dbReference type="ChEBI" id="CHEBI:49883"/>
    </cofactor>
</comment>
<comment type="similarity">
    <text evidence="2">Belongs to the organic radical-activating enzymes family.</text>
</comment>
<keyword evidence="10" id="KW-0456">Lyase</keyword>
<dbReference type="SFLD" id="SFLDG01118">
    <property type="entry name" value="activating_enzymes__group_2"/>
    <property type="match status" value="1"/>
</dbReference>
<evidence type="ECO:0000313" key="10">
    <source>
        <dbReference type="EMBL" id="SDY40442.1"/>
    </source>
</evidence>
<dbReference type="NCBIfam" id="TIGR02494">
    <property type="entry name" value="PFLE_PFLC"/>
    <property type="match status" value="1"/>
</dbReference>
<organism evidence="10 11">
    <name type="scientific">Eubacterium barkeri</name>
    <name type="common">Clostridium barkeri</name>
    <dbReference type="NCBI Taxonomy" id="1528"/>
    <lineage>
        <taxon>Bacteria</taxon>
        <taxon>Bacillati</taxon>
        <taxon>Bacillota</taxon>
        <taxon>Clostridia</taxon>
        <taxon>Eubacteriales</taxon>
        <taxon>Eubacteriaceae</taxon>
        <taxon>Eubacterium</taxon>
    </lineage>
</organism>
<dbReference type="InterPro" id="IPR007197">
    <property type="entry name" value="rSAM"/>
</dbReference>
<evidence type="ECO:0000256" key="2">
    <source>
        <dbReference type="ARBA" id="ARBA00009777"/>
    </source>
</evidence>
<keyword evidence="5" id="KW-0479">Metal-binding</keyword>
<accession>A0A1H3JKI9</accession>
<sequence length="294" mass="33481">MKVVEGCVFDIKRFALHDGEGIRTTVFLKGCPLSCSWCHNPEGMEGEITLCYFKSKCMHCGLCGITGDQKMKDIPREHWECVVQACPTGALAFNGRMMTVDALFEEIQKDIPFYRESGGVTFSGGEPFMQYSFLLKMVERLKKENLHIALETSGFCQEKQWDTLIPLIDTVHTDLKIYDGRLHKVYTGVDNAQIKRNIRRLLEQHENVVIRTPLIPEITATPENLAAIGRFLVDINPDVSYEILNYNPLGEGKYQWIGKEYKYLKEAKPFTPKEIEAFCQIIRNTGLKNLKCGG</sequence>
<evidence type="ECO:0000256" key="7">
    <source>
        <dbReference type="ARBA" id="ARBA00023004"/>
    </source>
</evidence>
<keyword evidence="3" id="KW-0004">4Fe-4S</keyword>
<dbReference type="STRING" id="1528.SAMN04488579_13116"/>
<keyword evidence="10" id="KW-0670">Pyruvate</keyword>
<dbReference type="InterPro" id="IPR012839">
    <property type="entry name" value="Organic_radical_activase"/>
</dbReference>
<dbReference type="SFLD" id="SFLDG01066">
    <property type="entry name" value="organic_radical-activating_enz"/>
    <property type="match status" value="1"/>
</dbReference>
<dbReference type="InterPro" id="IPR013785">
    <property type="entry name" value="Aldolase_TIM"/>
</dbReference>
<proteinExistence type="inferred from homology"/>
<gene>
    <name evidence="10" type="ORF">SAMN04488579_13116</name>
</gene>
<dbReference type="GO" id="GO:0016829">
    <property type="term" value="F:lyase activity"/>
    <property type="evidence" value="ECO:0007669"/>
    <property type="project" value="UniProtKB-KW"/>
</dbReference>